<dbReference type="PANTHER" id="PTHR39168">
    <property type="entry name" value="TRANSCRIPTIONAL REGULATOR-RELATED"/>
    <property type="match status" value="1"/>
</dbReference>
<dbReference type="Proteomes" id="UP000013200">
    <property type="component" value="Unassembled WGS sequence"/>
</dbReference>
<gene>
    <name evidence="2" type="ORF">F888_01231</name>
    <name evidence="3" type="ORF">GCM10007354_28140</name>
</gene>
<dbReference type="HOGENOM" id="CLU_077964_0_1_6"/>
<evidence type="ECO:0000313" key="5">
    <source>
        <dbReference type="Proteomes" id="UP000652691"/>
    </source>
</evidence>
<keyword evidence="4" id="KW-1185">Reference proteome</keyword>
<dbReference type="EMBL" id="APSA01000004">
    <property type="protein sequence ID" value="ENX39745.1"/>
    <property type="molecule type" value="Genomic_DNA"/>
</dbReference>
<protein>
    <submittedName>
        <fullName evidence="3">ArsR family transcriptional regulator</fullName>
    </submittedName>
</protein>
<dbReference type="InterPro" id="IPR001845">
    <property type="entry name" value="HTH_ArsR_DNA-bd_dom"/>
</dbReference>
<dbReference type="Gene3D" id="1.10.10.10">
    <property type="entry name" value="Winged helix-like DNA-binding domain superfamily/Winged helix DNA-binding domain"/>
    <property type="match status" value="1"/>
</dbReference>
<dbReference type="Pfam" id="PF12840">
    <property type="entry name" value="HTH_20"/>
    <property type="match status" value="1"/>
</dbReference>
<dbReference type="STRING" id="1217698.F888_01231"/>
<dbReference type="GO" id="GO:0010288">
    <property type="term" value="P:response to lead ion"/>
    <property type="evidence" value="ECO:0007669"/>
    <property type="project" value="TreeGrafter"/>
</dbReference>
<dbReference type="SMART" id="SM00418">
    <property type="entry name" value="HTH_ARSR"/>
    <property type="match status" value="1"/>
</dbReference>
<dbReference type="InterPro" id="IPR036390">
    <property type="entry name" value="WH_DNA-bd_sf"/>
</dbReference>
<organism evidence="2 4">
    <name type="scientific">Acinetobacter courvalinii</name>
    <dbReference type="NCBI Taxonomy" id="280147"/>
    <lineage>
        <taxon>Bacteria</taxon>
        <taxon>Pseudomonadati</taxon>
        <taxon>Pseudomonadota</taxon>
        <taxon>Gammaproteobacteria</taxon>
        <taxon>Moraxellales</taxon>
        <taxon>Moraxellaceae</taxon>
        <taxon>Acinetobacter</taxon>
    </lineage>
</organism>
<dbReference type="InterPro" id="IPR036388">
    <property type="entry name" value="WH-like_DNA-bd_sf"/>
</dbReference>
<dbReference type="PATRIC" id="fig|1217698.3.peg.1184"/>
<reference evidence="3" key="3">
    <citation type="submission" date="2024-03" db="EMBL/GenBank/DDBJ databases">
        <authorList>
            <person name="Sun Q."/>
            <person name="Sedlacek I."/>
        </authorList>
    </citation>
    <scope>NUCLEOTIDE SEQUENCE</scope>
    <source>
        <strain evidence="3">CCM 8635</strain>
    </source>
</reference>
<dbReference type="Proteomes" id="UP000652691">
    <property type="component" value="Unassembled WGS sequence"/>
</dbReference>
<feature type="domain" description="HTH arsR-type" evidence="1">
    <location>
        <begin position="2"/>
        <end position="97"/>
    </location>
</feature>
<dbReference type="PROSITE" id="PS50987">
    <property type="entry name" value="HTH_ARSR_2"/>
    <property type="match status" value="1"/>
</dbReference>
<dbReference type="EMBL" id="BMDA01000004">
    <property type="protein sequence ID" value="GGH41129.1"/>
    <property type="molecule type" value="Genomic_DNA"/>
</dbReference>
<dbReference type="CDD" id="cd00090">
    <property type="entry name" value="HTH_ARSR"/>
    <property type="match status" value="1"/>
</dbReference>
<dbReference type="GO" id="GO:0003677">
    <property type="term" value="F:DNA binding"/>
    <property type="evidence" value="ECO:0007669"/>
    <property type="project" value="TreeGrafter"/>
</dbReference>
<reference evidence="3 5" key="2">
    <citation type="journal article" date="2014" name="Int. J. Syst. Evol. Microbiol.">
        <title>Complete genome sequence of Corynebacterium casei LMG S-19264T (=DSM 44701T), isolated from a smear-ripened cheese.</title>
        <authorList>
            <consortium name="US DOE Joint Genome Institute (JGI-PGF)"/>
            <person name="Walter F."/>
            <person name="Albersmeier A."/>
            <person name="Kalinowski J."/>
            <person name="Ruckert C."/>
        </authorList>
    </citation>
    <scope>NUCLEOTIDE SEQUENCE [LARGE SCALE GENOMIC DNA]</scope>
    <source>
        <strain evidence="3 5">CCM 8635</strain>
    </source>
</reference>
<dbReference type="SUPFAM" id="SSF46785">
    <property type="entry name" value="Winged helix' DNA-binding domain"/>
    <property type="match status" value="1"/>
</dbReference>
<sequence length="237" mass="26148">MSNADAGNTIAEIASLVGDTSRAKILTALMSGMALTAGELADHADITAQTASGHLAKLTEAMLISLVKQGRHRYYKLANPQVAQMLQALMCVAAPEVKLKFKVGPKDESLRIARTCYDHIAGKLGVALVDAFSIQGYILLQDDAFSVTPAGIEFFADFGINLITDCSTKQFICRTCLDWSERRPHIAGQLGVRLLECLIEMKWLVRMPDSRALSITSKGQKELHDRFHLKQNWWQES</sequence>
<reference evidence="2 4" key="1">
    <citation type="submission" date="2013-02" db="EMBL/GenBank/DDBJ databases">
        <title>The Genome Sequence of Acinetobacter sp. NIPH 3623.</title>
        <authorList>
            <consortium name="The Broad Institute Genome Sequencing Platform"/>
            <consortium name="The Broad Institute Genome Sequencing Center for Infectious Disease"/>
            <person name="Cerqueira G."/>
            <person name="Feldgarden M."/>
            <person name="Courvalin P."/>
            <person name="Perichon B."/>
            <person name="Grillot-Courvalin C."/>
            <person name="Clermont D."/>
            <person name="Rocha E."/>
            <person name="Yoon E.-J."/>
            <person name="Nemec A."/>
            <person name="Walker B."/>
            <person name="Young S.K."/>
            <person name="Zeng Q."/>
            <person name="Gargeya S."/>
            <person name="Fitzgerald M."/>
            <person name="Haas B."/>
            <person name="Abouelleil A."/>
            <person name="Alvarado L."/>
            <person name="Arachchi H.M."/>
            <person name="Berlin A.M."/>
            <person name="Chapman S.B."/>
            <person name="Dewar J."/>
            <person name="Goldberg J."/>
            <person name="Griggs A."/>
            <person name="Gujja S."/>
            <person name="Hansen M."/>
            <person name="Howarth C."/>
            <person name="Imamovic A."/>
            <person name="Larimer J."/>
            <person name="McCowan C."/>
            <person name="Murphy C."/>
            <person name="Neiman D."/>
            <person name="Pearson M."/>
            <person name="Priest M."/>
            <person name="Roberts A."/>
            <person name="Saif S."/>
            <person name="Shea T."/>
            <person name="Sisk P."/>
            <person name="Sykes S."/>
            <person name="Wortman J."/>
            <person name="Nusbaum C."/>
            <person name="Birren B."/>
        </authorList>
    </citation>
    <scope>NUCLEOTIDE SEQUENCE [LARGE SCALE GENOMIC DNA]</scope>
    <source>
        <strain evidence="2 4">NIPH 3623</strain>
    </source>
</reference>
<dbReference type="InterPro" id="IPR011991">
    <property type="entry name" value="ArsR-like_HTH"/>
</dbReference>
<comment type="caution">
    <text evidence="2">The sequence shown here is derived from an EMBL/GenBank/DDBJ whole genome shotgun (WGS) entry which is preliminary data.</text>
</comment>
<dbReference type="GO" id="GO:0003700">
    <property type="term" value="F:DNA-binding transcription factor activity"/>
    <property type="evidence" value="ECO:0007669"/>
    <property type="project" value="InterPro"/>
</dbReference>
<dbReference type="AlphaFoldDB" id="N9RM37"/>
<dbReference type="GO" id="GO:0032791">
    <property type="term" value="F:lead ion binding"/>
    <property type="evidence" value="ECO:0007669"/>
    <property type="project" value="TreeGrafter"/>
</dbReference>
<accession>N9RM37</accession>
<name>N9RM37_9GAMM</name>
<evidence type="ECO:0000259" key="1">
    <source>
        <dbReference type="PROSITE" id="PS50987"/>
    </source>
</evidence>
<dbReference type="GO" id="GO:0097063">
    <property type="term" value="F:cadmium ion sensor activity"/>
    <property type="evidence" value="ECO:0007669"/>
    <property type="project" value="TreeGrafter"/>
</dbReference>
<evidence type="ECO:0000313" key="2">
    <source>
        <dbReference type="EMBL" id="ENX39745.1"/>
    </source>
</evidence>
<evidence type="ECO:0000313" key="4">
    <source>
        <dbReference type="Proteomes" id="UP000013200"/>
    </source>
</evidence>
<proteinExistence type="predicted"/>
<dbReference type="PANTHER" id="PTHR39168:SF1">
    <property type="entry name" value="TRANSCRIPTIONAL REGULATORY PROTEIN"/>
    <property type="match status" value="1"/>
</dbReference>
<dbReference type="GO" id="GO:0046686">
    <property type="term" value="P:response to cadmium ion"/>
    <property type="evidence" value="ECO:0007669"/>
    <property type="project" value="TreeGrafter"/>
</dbReference>
<dbReference type="NCBIfam" id="NF033788">
    <property type="entry name" value="HTH_metalloreg"/>
    <property type="match status" value="1"/>
</dbReference>
<evidence type="ECO:0000313" key="3">
    <source>
        <dbReference type="EMBL" id="GGH41129.1"/>
    </source>
</evidence>
<dbReference type="InterPro" id="IPR052543">
    <property type="entry name" value="HTH_Metal-responsive_Reg"/>
</dbReference>